<evidence type="ECO:0000256" key="1">
    <source>
        <dbReference type="SAM" id="Phobius"/>
    </source>
</evidence>
<keyword evidence="1" id="KW-0472">Membrane</keyword>
<gene>
    <name evidence="2" type="ORF">ACFPIJ_28465</name>
</gene>
<dbReference type="Proteomes" id="UP001595912">
    <property type="component" value="Unassembled WGS sequence"/>
</dbReference>
<keyword evidence="1" id="KW-1133">Transmembrane helix</keyword>
<dbReference type="EMBL" id="JBHSIU010000039">
    <property type="protein sequence ID" value="MFC5001759.1"/>
    <property type="molecule type" value="Genomic_DNA"/>
</dbReference>
<keyword evidence="3" id="KW-1185">Reference proteome</keyword>
<comment type="caution">
    <text evidence="2">The sequence shown here is derived from an EMBL/GenBank/DDBJ whole genome shotgun (WGS) entry which is preliminary data.</text>
</comment>
<accession>A0ABV9W065</accession>
<name>A0ABV9W065_9ACTN</name>
<keyword evidence="1" id="KW-0812">Transmembrane</keyword>
<organism evidence="2 3">
    <name type="scientific">Dactylosporangium cerinum</name>
    <dbReference type="NCBI Taxonomy" id="1434730"/>
    <lineage>
        <taxon>Bacteria</taxon>
        <taxon>Bacillati</taxon>
        <taxon>Actinomycetota</taxon>
        <taxon>Actinomycetes</taxon>
        <taxon>Micromonosporales</taxon>
        <taxon>Micromonosporaceae</taxon>
        <taxon>Dactylosporangium</taxon>
    </lineage>
</organism>
<reference evidence="3" key="1">
    <citation type="journal article" date="2019" name="Int. J. Syst. Evol. Microbiol.">
        <title>The Global Catalogue of Microorganisms (GCM) 10K type strain sequencing project: providing services to taxonomists for standard genome sequencing and annotation.</title>
        <authorList>
            <consortium name="The Broad Institute Genomics Platform"/>
            <consortium name="The Broad Institute Genome Sequencing Center for Infectious Disease"/>
            <person name="Wu L."/>
            <person name="Ma J."/>
        </authorList>
    </citation>
    <scope>NUCLEOTIDE SEQUENCE [LARGE SCALE GENOMIC DNA]</scope>
    <source>
        <strain evidence="3">CGMCC 4.7152</strain>
    </source>
</reference>
<dbReference type="RefSeq" id="WP_380119190.1">
    <property type="nucleotide sequence ID" value="NZ_JBHSIU010000039.1"/>
</dbReference>
<protein>
    <submittedName>
        <fullName evidence="2">Uncharacterized protein</fullName>
    </submittedName>
</protein>
<sequence>MEWSWEVTNFIEEQLTEGMRERVAGITITTDLVGQTLRSQRRRTMVTRSAYAVGVVGLAGALAASVLAAGGTGPAATPDRPSVAGAGSPQLRLAAAVSASQGISYRVKNTIIVRSQPGSPSMVATGAFDPATTTGYLFFASGDALPWSEQRLVNGDLYTADLVHLRPIPSNPKGKPTPSTDQRVDWTHDPGKKYTNFVYDLKTDVLSLSADPHQLFDALTKSGAKISQTGPDRYHFEVAIPPRKGLTGGTMVGDVTVGSDKRIAKVVYQATQRFATETAVLDGTLELSDYGSPVTVERPGGTFEQVPGK</sequence>
<proteinExistence type="predicted"/>
<evidence type="ECO:0000313" key="3">
    <source>
        <dbReference type="Proteomes" id="UP001595912"/>
    </source>
</evidence>
<evidence type="ECO:0000313" key="2">
    <source>
        <dbReference type="EMBL" id="MFC5001759.1"/>
    </source>
</evidence>
<feature type="transmembrane region" description="Helical" evidence="1">
    <location>
        <begin position="50"/>
        <end position="71"/>
    </location>
</feature>